<proteinExistence type="predicted"/>
<dbReference type="InterPro" id="IPR050109">
    <property type="entry name" value="HTH-type_TetR-like_transc_reg"/>
</dbReference>
<dbReference type="InterPro" id="IPR009057">
    <property type="entry name" value="Homeodomain-like_sf"/>
</dbReference>
<evidence type="ECO:0000259" key="3">
    <source>
        <dbReference type="PROSITE" id="PS50977"/>
    </source>
</evidence>
<dbReference type="EMBL" id="OBEL01000005">
    <property type="protein sequence ID" value="SNZ20665.1"/>
    <property type="molecule type" value="Genomic_DNA"/>
</dbReference>
<evidence type="ECO:0000313" key="4">
    <source>
        <dbReference type="EMBL" id="SNZ20665.1"/>
    </source>
</evidence>
<dbReference type="PANTHER" id="PTHR30055:SF226">
    <property type="entry name" value="HTH-TYPE TRANSCRIPTIONAL REGULATOR PKSA"/>
    <property type="match status" value="1"/>
</dbReference>
<dbReference type="OrthoDB" id="9809265at2"/>
<keyword evidence="1 2" id="KW-0238">DNA-binding</keyword>
<dbReference type="RefSeq" id="WP_097155028.1">
    <property type="nucleotide sequence ID" value="NZ_OBEL01000005.1"/>
</dbReference>
<dbReference type="Pfam" id="PF00440">
    <property type="entry name" value="TetR_N"/>
    <property type="match status" value="1"/>
</dbReference>
<keyword evidence="5" id="KW-1185">Reference proteome</keyword>
<protein>
    <submittedName>
        <fullName evidence="4">Transcriptional regulator, TetR family</fullName>
    </submittedName>
</protein>
<dbReference type="SUPFAM" id="SSF46689">
    <property type="entry name" value="Homeodomain-like"/>
    <property type="match status" value="1"/>
</dbReference>
<dbReference type="PROSITE" id="PS50977">
    <property type="entry name" value="HTH_TETR_2"/>
    <property type="match status" value="1"/>
</dbReference>
<dbReference type="Gene3D" id="1.10.357.10">
    <property type="entry name" value="Tetracycline Repressor, domain 2"/>
    <property type="match status" value="1"/>
</dbReference>
<evidence type="ECO:0000256" key="1">
    <source>
        <dbReference type="ARBA" id="ARBA00023125"/>
    </source>
</evidence>
<dbReference type="AlphaFoldDB" id="A0A285PG13"/>
<organism evidence="4 5">
    <name type="scientific">Cohaesibacter gelatinilyticus</name>
    <dbReference type="NCBI Taxonomy" id="372072"/>
    <lineage>
        <taxon>Bacteria</taxon>
        <taxon>Pseudomonadati</taxon>
        <taxon>Pseudomonadota</taxon>
        <taxon>Alphaproteobacteria</taxon>
        <taxon>Hyphomicrobiales</taxon>
        <taxon>Cohaesibacteraceae</taxon>
    </lineage>
</organism>
<dbReference type="Proteomes" id="UP000219439">
    <property type="component" value="Unassembled WGS sequence"/>
</dbReference>
<sequence>MGRPSTKQKRTQEILDAYELCIAKFGVEGTTLEILAKEAGLARALIRHHVGNRDNLLEAFQERFFTRSAEVMKDMVEALPVSKSFRSSDTELPERLDQLVTWLFSPDHSDSMLILVANALISVAPKYANLSKSLAEWVENFENLLEAELTQAFPDCEAQKRSIIATGLLGIYFNADSLSLLSHLRSTFQKDCEASARLLLGQLQDHHGD</sequence>
<evidence type="ECO:0000313" key="5">
    <source>
        <dbReference type="Proteomes" id="UP000219439"/>
    </source>
</evidence>
<reference evidence="4 5" key="1">
    <citation type="submission" date="2017-09" db="EMBL/GenBank/DDBJ databases">
        <authorList>
            <person name="Ehlers B."/>
            <person name="Leendertz F.H."/>
        </authorList>
    </citation>
    <scope>NUCLEOTIDE SEQUENCE [LARGE SCALE GENOMIC DNA]</scope>
    <source>
        <strain evidence="4 5">DSM 18289</strain>
    </source>
</reference>
<name>A0A285PG13_9HYPH</name>
<evidence type="ECO:0000256" key="2">
    <source>
        <dbReference type="PROSITE-ProRule" id="PRU00335"/>
    </source>
</evidence>
<dbReference type="InterPro" id="IPR001647">
    <property type="entry name" value="HTH_TetR"/>
</dbReference>
<feature type="domain" description="HTH tetR-type" evidence="3">
    <location>
        <begin position="8"/>
        <end position="68"/>
    </location>
</feature>
<gene>
    <name evidence="4" type="ORF">SAMN06265368_3775</name>
</gene>
<accession>A0A285PG13</accession>
<feature type="DNA-binding region" description="H-T-H motif" evidence="2">
    <location>
        <begin position="31"/>
        <end position="50"/>
    </location>
</feature>
<dbReference type="GO" id="GO:0003700">
    <property type="term" value="F:DNA-binding transcription factor activity"/>
    <property type="evidence" value="ECO:0007669"/>
    <property type="project" value="TreeGrafter"/>
</dbReference>
<dbReference type="PANTHER" id="PTHR30055">
    <property type="entry name" value="HTH-TYPE TRANSCRIPTIONAL REGULATOR RUTR"/>
    <property type="match status" value="1"/>
</dbReference>
<dbReference type="GO" id="GO:0000976">
    <property type="term" value="F:transcription cis-regulatory region binding"/>
    <property type="evidence" value="ECO:0007669"/>
    <property type="project" value="TreeGrafter"/>
</dbReference>